<keyword evidence="8" id="KW-1185">Reference proteome</keyword>
<evidence type="ECO:0000313" key="8">
    <source>
        <dbReference type="Proteomes" id="UP000708576"/>
    </source>
</evidence>
<evidence type="ECO:0000256" key="1">
    <source>
        <dbReference type="ARBA" id="ARBA00022448"/>
    </source>
</evidence>
<evidence type="ECO:0000259" key="6">
    <source>
        <dbReference type="Pfam" id="PF04205"/>
    </source>
</evidence>
<dbReference type="PANTHER" id="PTHR36118">
    <property type="entry name" value="ION-TRANSLOCATING OXIDOREDUCTASE COMPLEX SUBUNIT G"/>
    <property type="match status" value="1"/>
</dbReference>
<dbReference type="Proteomes" id="UP000708576">
    <property type="component" value="Unassembled WGS sequence"/>
</dbReference>
<dbReference type="PANTHER" id="PTHR36118:SF1">
    <property type="entry name" value="ION-TRANSLOCATING OXIDOREDUCTASE COMPLEX SUBUNIT G"/>
    <property type="match status" value="1"/>
</dbReference>
<dbReference type="RefSeq" id="WP_212215113.1">
    <property type="nucleotide sequence ID" value="NZ_JAGUCO010000003.1"/>
</dbReference>
<protein>
    <submittedName>
        <fullName evidence="7">FMN-binding protein</fullName>
    </submittedName>
</protein>
<proteinExistence type="predicted"/>
<keyword evidence="5" id="KW-0249">Electron transport</keyword>
<evidence type="ECO:0000313" key="7">
    <source>
        <dbReference type="EMBL" id="MBS2097961.1"/>
    </source>
</evidence>
<accession>A0ABS5JUC7</accession>
<dbReference type="InterPro" id="IPR010209">
    <property type="entry name" value="Ion_transpt_RnfG/RsxG"/>
</dbReference>
<gene>
    <name evidence="7" type="ORF">KEM10_06680</name>
</gene>
<evidence type="ECO:0000256" key="3">
    <source>
        <dbReference type="ARBA" id="ARBA00022630"/>
    </source>
</evidence>
<reference evidence="7 8" key="1">
    <citation type="journal article" date="2015" name="Int. J. Syst. Evol. Microbiol.">
        <title>Carboxylicivirga linearis sp. nov., isolated from a sea cucumber culture pond.</title>
        <authorList>
            <person name="Wang F.Q."/>
            <person name="Zhou Y.X."/>
            <person name="Lin X.Z."/>
            <person name="Chen G.J."/>
            <person name="Du Z.J."/>
        </authorList>
    </citation>
    <scope>NUCLEOTIDE SEQUENCE [LARGE SCALE GENOMIC DNA]</scope>
    <source>
        <strain evidence="7 8">FB218</strain>
    </source>
</reference>
<evidence type="ECO:0000256" key="5">
    <source>
        <dbReference type="ARBA" id="ARBA00022982"/>
    </source>
</evidence>
<keyword evidence="4" id="KW-0288">FMN</keyword>
<evidence type="ECO:0000256" key="2">
    <source>
        <dbReference type="ARBA" id="ARBA00022553"/>
    </source>
</evidence>
<keyword evidence="2" id="KW-0597">Phosphoprotein</keyword>
<dbReference type="Pfam" id="PF04205">
    <property type="entry name" value="FMN_bind"/>
    <property type="match status" value="1"/>
</dbReference>
<sequence length="190" mass="20524">MKALFVSVVLLVSVAFTVPIDEIEYNHKAVIKTLIKNGKMTNPSLSELVLPKSIEDTCALQGKFFKVADSNESAIKTIYIGRVNSCRAGGCSINNNNTGGTSEYFDYMVCFDKAASVVLVKVFNYQATHGHEVTAKGWLKQFVGHNANGNIEVGRNIDSISGATISVNGISKDIEEKTELMAAIINTTAL</sequence>
<name>A0ABS5JUC7_9BACT</name>
<evidence type="ECO:0000256" key="4">
    <source>
        <dbReference type="ARBA" id="ARBA00022643"/>
    </source>
</evidence>
<keyword evidence="1" id="KW-0813">Transport</keyword>
<dbReference type="EMBL" id="JAGUCO010000003">
    <property type="protein sequence ID" value="MBS2097961.1"/>
    <property type="molecule type" value="Genomic_DNA"/>
</dbReference>
<comment type="caution">
    <text evidence="7">The sequence shown here is derived from an EMBL/GenBank/DDBJ whole genome shotgun (WGS) entry which is preliminary data.</text>
</comment>
<organism evidence="7 8">
    <name type="scientific">Carboxylicivirga linearis</name>
    <dbReference type="NCBI Taxonomy" id="1628157"/>
    <lineage>
        <taxon>Bacteria</taxon>
        <taxon>Pseudomonadati</taxon>
        <taxon>Bacteroidota</taxon>
        <taxon>Bacteroidia</taxon>
        <taxon>Marinilabiliales</taxon>
        <taxon>Marinilabiliaceae</taxon>
        <taxon>Carboxylicivirga</taxon>
    </lineage>
</organism>
<keyword evidence="3" id="KW-0285">Flavoprotein</keyword>
<feature type="domain" description="FMN-binding" evidence="6">
    <location>
        <begin position="106"/>
        <end position="172"/>
    </location>
</feature>
<dbReference type="InterPro" id="IPR007329">
    <property type="entry name" value="FMN-bd"/>
</dbReference>